<keyword evidence="2" id="KW-0456">Lyase</keyword>
<dbReference type="InterPro" id="IPR004184">
    <property type="entry name" value="PFL_dom"/>
</dbReference>
<dbReference type="PANTHER" id="PTHR43641:SF2">
    <property type="entry name" value="DEHYDRATASE YBIW-RELATED"/>
    <property type="match status" value="1"/>
</dbReference>
<accession>G4Q4X6</accession>
<evidence type="ECO:0000259" key="5">
    <source>
        <dbReference type="PROSITE" id="PS51554"/>
    </source>
</evidence>
<dbReference type="Proteomes" id="UP000007093">
    <property type="component" value="Chromosome"/>
</dbReference>
<evidence type="ECO:0000313" key="6">
    <source>
        <dbReference type="EMBL" id="AEQ23231.1"/>
    </source>
</evidence>
<evidence type="ECO:0000256" key="2">
    <source>
        <dbReference type="ARBA" id="ARBA00023239"/>
    </source>
</evidence>
<dbReference type="EMBL" id="CP003058">
    <property type="protein sequence ID" value="AEQ23231.1"/>
    <property type="molecule type" value="Genomic_DNA"/>
</dbReference>
<dbReference type="AlphaFoldDB" id="G4Q4X6"/>
<dbReference type="GO" id="GO:0016829">
    <property type="term" value="F:lyase activity"/>
    <property type="evidence" value="ECO:0007669"/>
    <property type="project" value="UniProtKB-KW"/>
</dbReference>
<organism evidence="6 7">
    <name type="scientific">Acidaminococcus intestini (strain RyC-MR95)</name>
    <dbReference type="NCBI Taxonomy" id="568816"/>
    <lineage>
        <taxon>Bacteria</taxon>
        <taxon>Bacillati</taxon>
        <taxon>Bacillota</taxon>
        <taxon>Negativicutes</taxon>
        <taxon>Acidaminococcales</taxon>
        <taxon>Acidaminococcaceae</taxon>
        <taxon>Acidaminococcus</taxon>
    </lineage>
</organism>
<dbReference type="InterPro" id="IPR051215">
    <property type="entry name" value="GRE"/>
</dbReference>
<reference evidence="6 7" key="1">
    <citation type="journal article" date="2011" name="J. Bacteriol.">
        <title>Complete genome sequence of Acidaminococcus intestini RYC-MR95, a Gram-negative bacterium from the phylum Firmicutes.</title>
        <authorList>
            <person name="D'Auria G."/>
            <person name="Galan J.C."/>
            <person name="Rodriguez-Alcayna M."/>
            <person name="Moya A."/>
            <person name="Baquero F."/>
            <person name="Latorre A."/>
        </authorList>
    </citation>
    <scope>NUCLEOTIDE SEQUENCE [LARGE SCALE GENOMIC DNA]</scope>
    <source>
        <strain evidence="6 7">RyC-MR95</strain>
    </source>
</reference>
<keyword evidence="6" id="KW-0808">Transferase</keyword>
<dbReference type="KEGG" id="ain:Acin_2025"/>
<dbReference type="STRING" id="568816.Acin_2025"/>
<feature type="modified residue" description="Glycine radical" evidence="3">
    <location>
        <position position="775"/>
    </location>
</feature>
<dbReference type="SUPFAM" id="SSF51998">
    <property type="entry name" value="PFL-like glycyl radical enzymes"/>
    <property type="match status" value="1"/>
</dbReference>
<dbReference type="Gene3D" id="3.20.70.20">
    <property type="match status" value="1"/>
</dbReference>
<dbReference type="PANTHER" id="PTHR43641">
    <property type="entry name" value="FORMATE ACETYLTRANSFERASE 3-RELATED"/>
    <property type="match status" value="1"/>
</dbReference>
<evidence type="ECO:0000256" key="3">
    <source>
        <dbReference type="PROSITE-ProRule" id="PRU00493"/>
    </source>
</evidence>
<keyword evidence="1 3" id="KW-0556">Organic radical</keyword>
<evidence type="ECO:0000256" key="1">
    <source>
        <dbReference type="ARBA" id="ARBA00022818"/>
    </source>
</evidence>
<keyword evidence="7" id="KW-1185">Reference proteome</keyword>
<dbReference type="Pfam" id="PF02901">
    <property type="entry name" value="PFL-like"/>
    <property type="match status" value="1"/>
</dbReference>
<dbReference type="PROSITE" id="PS51554">
    <property type="entry name" value="PFL"/>
    <property type="match status" value="1"/>
</dbReference>
<sequence>MQEKGGIIMAKEYMKRIEALRQQYLQTRVDMDVYDAAFFTEGFKEMEGQPWIIQRANGYYNVCAKKNIYIQPHELLVGGVGFKPRCGILNPDSASGVIAKELDTISTRPFDPFYLSEEGKKVYTEKVQNYWKNKCVFDRWNLMLPEDAKRLRANGAIFIDRKAVRGYGENTPGWMRILTKGLAAIRKEAEDALAKLDDANPGDLEKSFFYKAEIKAADAVILLAHRHADLAEKMAAECDDPVRKAELLKIAEVTRHVPEYPARTFYEACQSIISYEYACFMEQNASSYNLGRLDQYLYPYYKKDKEAGILTDDDAQELLDCLWIKVAEMSLFQDEVTAQYAAGYCITVQTSCGGIDQYGNDASNELSYMMIQATEDVRFKEPNMAMTYSISKNPDSLLRKAIESIGMGLTMPAIYSNDVGIQMLQNKGIPLREAWNWNPCGCVETNLSGKMKQYTDIADINMGAMVEFALNDGKSRITGEQVSIHTGDPRNFKTFDDFFAAVKKHIDYAVDVIVSCNQLLDYLSMNYRPVPTLSLSYEHCMEVGKDYSQPGGAQYNAGGGVITVGQADIINSIADVKYLVFDEKKISMDTLIKALDANFEGYEDIQKLCLEAPKYGNDDPRADFCVGEIFNHVADQFEKYDTVFGKMTLGMLPVSGNTPIGQWVGALPSGRKATTPLTDGIGATGGTDVNGPTALLKSVSHLPHARFTQGTQLNMKFEPDLIKGENGMTHAMNMVKTMSVLGVYHAQINCVDRETLIDAQKHPNDHRDLLIRVAGYTAFFVELGKETQDEIIGRTEINHWTESAR</sequence>
<dbReference type="InterPro" id="IPR001150">
    <property type="entry name" value="Gly_radical"/>
</dbReference>
<dbReference type="InParanoid" id="G4Q4X6"/>
<gene>
    <name evidence="6" type="primary">pflD</name>
    <name evidence="6" type="ordered locus">Acin_2025</name>
</gene>
<feature type="domain" description="Glycine radical" evidence="4">
    <location>
        <begin position="679"/>
        <end position="800"/>
    </location>
</feature>
<dbReference type="PATRIC" id="fig|568816.4.peg.1963"/>
<dbReference type="eggNOG" id="COG1882">
    <property type="taxonomic scope" value="Bacteria"/>
</dbReference>
<proteinExistence type="predicted"/>
<dbReference type="Pfam" id="PF01228">
    <property type="entry name" value="Gly_radical"/>
    <property type="match status" value="1"/>
</dbReference>
<evidence type="ECO:0000313" key="7">
    <source>
        <dbReference type="Proteomes" id="UP000007093"/>
    </source>
</evidence>
<protein>
    <submittedName>
        <fullName evidence="6">Formate C-acetyltransferase</fullName>
    </submittedName>
</protein>
<evidence type="ECO:0000259" key="4">
    <source>
        <dbReference type="PROSITE" id="PS51149"/>
    </source>
</evidence>
<dbReference type="GO" id="GO:0016740">
    <property type="term" value="F:transferase activity"/>
    <property type="evidence" value="ECO:0007669"/>
    <property type="project" value="UniProtKB-KW"/>
</dbReference>
<name>G4Q4X6_ACIIR</name>
<feature type="domain" description="PFL" evidence="5">
    <location>
        <begin position="15"/>
        <end position="672"/>
    </location>
</feature>
<dbReference type="HOGENOM" id="CLU_009096_0_1_9"/>
<dbReference type="GO" id="GO:0005829">
    <property type="term" value="C:cytosol"/>
    <property type="evidence" value="ECO:0007669"/>
    <property type="project" value="TreeGrafter"/>
</dbReference>
<dbReference type="PROSITE" id="PS51149">
    <property type="entry name" value="GLY_RADICAL_2"/>
    <property type="match status" value="1"/>
</dbReference>